<dbReference type="RefSeq" id="WP_058380646.1">
    <property type="nucleotide sequence ID" value="NZ_CP013659.2"/>
</dbReference>
<dbReference type="KEGG" id="prt:AUC31_01135"/>
<name>A0A0U2ZDC1_9BACL</name>
<evidence type="ECO:0000313" key="2">
    <source>
        <dbReference type="Proteomes" id="UP000067683"/>
    </source>
</evidence>
<gene>
    <name evidence="1" type="ORF">AUC31_01135</name>
</gene>
<reference evidence="1" key="1">
    <citation type="submission" date="2016-01" db="EMBL/GenBank/DDBJ databases">
        <title>Complete genome of Planococcus rifietoensis type strain M8.</title>
        <authorList>
            <person name="See-Too W.S."/>
        </authorList>
    </citation>
    <scope>NUCLEOTIDE SEQUENCE [LARGE SCALE GENOMIC DNA]</scope>
    <source>
        <strain evidence="1">M8</strain>
    </source>
</reference>
<evidence type="ECO:0000313" key="1">
    <source>
        <dbReference type="EMBL" id="ALS73937.1"/>
    </source>
</evidence>
<organism evidence="1 2">
    <name type="scientific">Planococcus rifietoensis</name>
    <dbReference type="NCBI Taxonomy" id="200991"/>
    <lineage>
        <taxon>Bacteria</taxon>
        <taxon>Bacillati</taxon>
        <taxon>Bacillota</taxon>
        <taxon>Bacilli</taxon>
        <taxon>Bacillales</taxon>
        <taxon>Caryophanaceae</taxon>
        <taxon>Planococcus</taxon>
    </lineage>
</organism>
<dbReference type="EMBL" id="CP013659">
    <property type="protein sequence ID" value="ALS73937.1"/>
    <property type="molecule type" value="Genomic_DNA"/>
</dbReference>
<dbReference type="OrthoDB" id="2454083at2"/>
<dbReference type="Proteomes" id="UP000067683">
    <property type="component" value="Chromosome"/>
</dbReference>
<proteinExistence type="predicted"/>
<keyword evidence="2" id="KW-1185">Reference proteome</keyword>
<protein>
    <submittedName>
        <fullName evidence="1">Uncharacterized protein</fullName>
    </submittedName>
</protein>
<dbReference type="STRING" id="200991.AUC31_01135"/>
<dbReference type="AlphaFoldDB" id="A0A0U2ZDC1"/>
<accession>A0A0U2ZDC1</accession>
<sequence>MIEAYKRLWPDRQGVQRITTQDELETSIRVELNDELTHPRVRKSVEEKLELAVERIGESALMEEEKTQLIQLYKKLAAQ</sequence>